<name>A0A127A2N0_9MICC</name>
<accession>A0A127A2N0</accession>
<reference evidence="3 4" key="1">
    <citation type="submission" date="2016-02" db="EMBL/GenBank/DDBJ databases">
        <title>Complete genome of Sinomonas atrocyanea KCTC 3377.</title>
        <authorList>
            <person name="Kim K.M."/>
        </authorList>
    </citation>
    <scope>NUCLEOTIDE SEQUENCE [LARGE SCALE GENOMIC DNA]</scope>
    <source>
        <strain evidence="3 4">KCTC 3377</strain>
    </source>
</reference>
<dbReference type="KEGG" id="satk:SA2016_2196"/>
<evidence type="ECO:0000256" key="1">
    <source>
        <dbReference type="ARBA" id="ARBA00006056"/>
    </source>
</evidence>
<dbReference type="PANTHER" id="PTHR11091">
    <property type="entry name" value="OXIDOREDUCTASE-RELATED"/>
    <property type="match status" value="1"/>
</dbReference>
<evidence type="ECO:0000313" key="4">
    <source>
        <dbReference type="Proteomes" id="UP000070134"/>
    </source>
</evidence>
<dbReference type="InterPro" id="IPR043144">
    <property type="entry name" value="Mal/L-sulf/L-lact_DH-like_ah"/>
</dbReference>
<dbReference type="PANTHER" id="PTHR11091:SF0">
    <property type="entry name" value="MALATE DEHYDROGENASE"/>
    <property type="match status" value="1"/>
</dbReference>
<dbReference type="GO" id="GO:0016491">
    <property type="term" value="F:oxidoreductase activity"/>
    <property type="evidence" value="ECO:0007669"/>
    <property type="project" value="UniProtKB-KW"/>
</dbReference>
<keyword evidence="4" id="KW-1185">Reference proteome</keyword>
<gene>
    <name evidence="3" type="ORF">SA2016_2196</name>
</gene>
<proteinExistence type="inferred from homology"/>
<dbReference type="Gene3D" id="1.10.1530.10">
    <property type="match status" value="1"/>
</dbReference>
<dbReference type="EMBL" id="CP014518">
    <property type="protein sequence ID" value="AMM32865.1"/>
    <property type="molecule type" value="Genomic_DNA"/>
</dbReference>
<dbReference type="OrthoDB" id="924592at2"/>
<dbReference type="STRING" id="37927.SA2016_2196"/>
<dbReference type="InterPro" id="IPR043143">
    <property type="entry name" value="Mal/L-sulf/L-lact_DH-like_NADP"/>
</dbReference>
<organism evidence="3 4">
    <name type="scientific">Sinomonas atrocyanea</name>
    <dbReference type="NCBI Taxonomy" id="37927"/>
    <lineage>
        <taxon>Bacteria</taxon>
        <taxon>Bacillati</taxon>
        <taxon>Actinomycetota</taxon>
        <taxon>Actinomycetes</taxon>
        <taxon>Micrococcales</taxon>
        <taxon>Micrococcaceae</taxon>
        <taxon>Sinomonas</taxon>
    </lineage>
</organism>
<dbReference type="InterPro" id="IPR036111">
    <property type="entry name" value="Mal/L-sulfo/L-lacto_DH-like_sf"/>
</dbReference>
<dbReference type="RefSeq" id="WP_066497985.1">
    <property type="nucleotide sequence ID" value="NZ_BJMO01000073.1"/>
</dbReference>
<evidence type="ECO:0000256" key="2">
    <source>
        <dbReference type="ARBA" id="ARBA00023002"/>
    </source>
</evidence>
<dbReference type="SUPFAM" id="SSF89733">
    <property type="entry name" value="L-sulfolactate dehydrogenase-like"/>
    <property type="match status" value="1"/>
</dbReference>
<dbReference type="PATRIC" id="fig|37927.3.peg.2254"/>
<evidence type="ECO:0000313" key="3">
    <source>
        <dbReference type="EMBL" id="AMM32865.1"/>
    </source>
</evidence>
<keyword evidence="2" id="KW-0560">Oxidoreductase</keyword>
<comment type="similarity">
    <text evidence="1">Belongs to the LDH2/MDH2 oxidoreductase family.</text>
</comment>
<dbReference type="InterPro" id="IPR003767">
    <property type="entry name" value="Malate/L-lactate_DH-like"/>
</dbReference>
<dbReference type="Pfam" id="PF02615">
    <property type="entry name" value="Ldh_2"/>
    <property type="match status" value="1"/>
</dbReference>
<dbReference type="Proteomes" id="UP000070134">
    <property type="component" value="Chromosome"/>
</dbReference>
<protein>
    <submittedName>
        <fullName evidence="3">Lactate dehydrogenase</fullName>
    </submittedName>
</protein>
<sequence length="348" mass="35611">MKIRYADAVGLATDLLLAVGYDRPKAAAVARALGLAEAWGLSSHGLLRLPLYLDRTLAGGYDPDAELTTVTDLGALLVLDGATSLGHWQMSRAVELGTPRAKQFGIAAIAIGNSGHCGALGVYAADAAEAGLVCLAFSCGPAVLPPWGGNQRLLSTSPIAAGFPLTPQPAIVDLALSTVARGKIAAYANRKESLPEGWALDAAGRPTTDPEEALLGMLSPLGGAKGFALAFLVEALTAGLVGPSLSKDMPDFFDQNSLGRPQGISHLLLLIDPATTDAGGDPEAALQRFAALAAATDAAGGRVPGARRLAPSRIGPHLVVDVQDELLEGLRERQRATAPTADGPTATP</sequence>
<dbReference type="Gene3D" id="3.30.1370.60">
    <property type="entry name" value="Hypothetical oxidoreductase yiak, domain 2"/>
    <property type="match status" value="1"/>
</dbReference>
<dbReference type="AlphaFoldDB" id="A0A127A2N0"/>